<gene>
    <name evidence="2" type="ORF">PFISCL1PPCAC_12924</name>
</gene>
<sequence length="78" mass="9124">DFKTDVVYLYQFPGTPTASSLSPYCIKVEAFCRLYNINFVRRYTFTTRGRNNKLPMIELNGQQIADSQIILRRLATHF</sequence>
<keyword evidence="3" id="KW-1185">Reference proteome</keyword>
<dbReference type="EMBL" id="BTSY01000004">
    <property type="protein sequence ID" value="GMT21627.1"/>
    <property type="molecule type" value="Genomic_DNA"/>
</dbReference>
<evidence type="ECO:0000313" key="2">
    <source>
        <dbReference type="EMBL" id="GMT21627.1"/>
    </source>
</evidence>
<evidence type="ECO:0000259" key="1">
    <source>
        <dbReference type="Pfam" id="PF17172"/>
    </source>
</evidence>
<dbReference type="PANTHER" id="PTHR12289:SF32">
    <property type="entry name" value="GST_C_6 DOMAIN-CONTAINING PROTEIN"/>
    <property type="match status" value="1"/>
</dbReference>
<accession>A0AAV5VUG7</accession>
<feature type="domain" description="Thioredoxin-like fold" evidence="1">
    <location>
        <begin position="23"/>
        <end position="78"/>
    </location>
</feature>
<comment type="caution">
    <text evidence="2">The sequence shown here is derived from an EMBL/GenBank/DDBJ whole genome shotgun (WGS) entry which is preliminary data.</text>
</comment>
<proteinExistence type="predicted"/>
<dbReference type="AlphaFoldDB" id="A0AAV5VUG7"/>
<feature type="non-terminal residue" evidence="2">
    <location>
        <position position="1"/>
    </location>
</feature>
<dbReference type="InterPro" id="IPR050931">
    <property type="entry name" value="Mito_Protein_Transport_Metaxin"/>
</dbReference>
<dbReference type="Pfam" id="PF17172">
    <property type="entry name" value="GST_N_4"/>
    <property type="match status" value="1"/>
</dbReference>
<name>A0AAV5VUG7_9BILA</name>
<dbReference type="PANTHER" id="PTHR12289">
    <property type="entry name" value="METAXIN RELATED"/>
    <property type="match status" value="1"/>
</dbReference>
<dbReference type="Proteomes" id="UP001432322">
    <property type="component" value="Unassembled WGS sequence"/>
</dbReference>
<dbReference type="GO" id="GO:0005737">
    <property type="term" value="C:cytoplasm"/>
    <property type="evidence" value="ECO:0007669"/>
    <property type="project" value="TreeGrafter"/>
</dbReference>
<reference evidence="2" key="1">
    <citation type="submission" date="2023-10" db="EMBL/GenBank/DDBJ databases">
        <title>Genome assembly of Pristionchus species.</title>
        <authorList>
            <person name="Yoshida K."/>
            <person name="Sommer R.J."/>
        </authorList>
    </citation>
    <scope>NUCLEOTIDE SEQUENCE</scope>
    <source>
        <strain evidence="2">RS5133</strain>
    </source>
</reference>
<organism evidence="2 3">
    <name type="scientific">Pristionchus fissidentatus</name>
    <dbReference type="NCBI Taxonomy" id="1538716"/>
    <lineage>
        <taxon>Eukaryota</taxon>
        <taxon>Metazoa</taxon>
        <taxon>Ecdysozoa</taxon>
        <taxon>Nematoda</taxon>
        <taxon>Chromadorea</taxon>
        <taxon>Rhabditida</taxon>
        <taxon>Rhabditina</taxon>
        <taxon>Diplogasteromorpha</taxon>
        <taxon>Diplogasteroidea</taxon>
        <taxon>Neodiplogasteridae</taxon>
        <taxon>Pristionchus</taxon>
    </lineage>
</organism>
<dbReference type="InterPro" id="IPR036249">
    <property type="entry name" value="Thioredoxin-like_sf"/>
</dbReference>
<feature type="non-terminal residue" evidence="2">
    <location>
        <position position="78"/>
    </location>
</feature>
<evidence type="ECO:0000313" key="3">
    <source>
        <dbReference type="Proteomes" id="UP001432322"/>
    </source>
</evidence>
<dbReference type="SUPFAM" id="SSF52833">
    <property type="entry name" value="Thioredoxin-like"/>
    <property type="match status" value="1"/>
</dbReference>
<dbReference type="InterPro" id="IPR012336">
    <property type="entry name" value="Thioredoxin-like_fold"/>
</dbReference>
<protein>
    <recommendedName>
        <fullName evidence="1">Thioredoxin-like fold domain-containing protein</fullName>
    </recommendedName>
</protein>